<dbReference type="Pfam" id="PF16335">
    <property type="entry name" value="GtaA_6_Hairpin"/>
    <property type="match status" value="1"/>
</dbReference>
<dbReference type="SUPFAM" id="SSF48208">
    <property type="entry name" value="Six-hairpin glycosidases"/>
    <property type="match status" value="1"/>
</dbReference>
<reference evidence="5 6" key="1">
    <citation type="journal article" date="2016" name="Mol. Biol. Evol.">
        <title>Comparative Genomics of Early-Diverging Mushroom-Forming Fungi Provides Insights into the Origins of Lignocellulose Decay Capabilities.</title>
        <authorList>
            <person name="Nagy L.G."/>
            <person name="Riley R."/>
            <person name="Tritt A."/>
            <person name="Adam C."/>
            <person name="Daum C."/>
            <person name="Floudas D."/>
            <person name="Sun H."/>
            <person name="Yadav J.S."/>
            <person name="Pangilinan J."/>
            <person name="Larsson K.H."/>
            <person name="Matsuura K."/>
            <person name="Barry K."/>
            <person name="Labutti K."/>
            <person name="Kuo R."/>
            <person name="Ohm R.A."/>
            <person name="Bhattacharya S.S."/>
            <person name="Shirouzu T."/>
            <person name="Yoshinaga Y."/>
            <person name="Martin F.M."/>
            <person name="Grigoriev I.V."/>
            <person name="Hibbett D.S."/>
        </authorList>
    </citation>
    <scope>NUCLEOTIDE SEQUENCE [LARGE SCALE GENOMIC DNA]</scope>
    <source>
        <strain evidence="5 6">HHB14362 ss-1</strain>
    </source>
</reference>
<dbReference type="Pfam" id="PF16334">
    <property type="entry name" value="DUF4964"/>
    <property type="match status" value="1"/>
</dbReference>
<dbReference type="InterPro" id="IPR052743">
    <property type="entry name" value="Glutaminase_GtaA"/>
</dbReference>
<organism evidence="5 6">
    <name type="scientific">Neolentinus lepideus HHB14362 ss-1</name>
    <dbReference type="NCBI Taxonomy" id="1314782"/>
    <lineage>
        <taxon>Eukaryota</taxon>
        <taxon>Fungi</taxon>
        <taxon>Dikarya</taxon>
        <taxon>Basidiomycota</taxon>
        <taxon>Agaricomycotina</taxon>
        <taxon>Agaricomycetes</taxon>
        <taxon>Gloeophyllales</taxon>
        <taxon>Gloeophyllaceae</taxon>
        <taxon>Neolentinus</taxon>
    </lineage>
</organism>
<dbReference type="Pfam" id="PF17168">
    <property type="entry name" value="DUF5127"/>
    <property type="match status" value="1"/>
</dbReference>
<name>A0A165TU23_9AGAM</name>
<sequence length="654" mass="71316">MSLFLSLTVISVLYASANAGISWNAAPFNPPAVPLAVRSPYLNVWLAQGAGAQLNDVWPTFWTGSILGWAGYVKVDGTTYTFLGSPGNNGTQKAVQKDLTWTSTQSIFIMTAGGIDLTANFLSPVDPTNLVNQSLPFSYLAVSVASNDGDSHSVQVYSDISAEWISGNDSLIANWNTTTGSVLIHQVQLTNQSMFAEILDHTQYGSAYYSTSNTDGVTYQTGEDLVVRGQFIANGTLLNTQDTEFRAIQDRWPVFAFAHDLGTVKAVTGPVLFSVGHVRDPAIEYIVATGGRQNRSLYFWSQYSTVDAAVVDFHADYGNALSVAKAYDAQVQSDASKVSSNYADIVALSIRQALATVELTISRSSNGSWNTSDVMTFMKEISSSGDVSTVDVIYPSWPIFLYTNPELGKYLLLPLFEYQASGQYPNQWSVHDLGGPYPQALGHNDECGNMLIMTLSYTQFTSDESLIKAYYNLLDQWTLFLISDSLVPANQLSTDNFAGALANQTNLAIKGIVGIKAMSVIANLTGDSSKADNYSSISSSYAEQFLEFATSTSGHHLTLAYGNDSSWSLSYNLYADKLLNTQIFSESVYQMQDAWYSNVANLYGVPLDTRHTYTESDWEIWMAAIATTSQTRDIFIDSVQKYASSGASNVPFGD</sequence>
<dbReference type="STRING" id="1314782.A0A165TU23"/>
<feature type="domain" description="DUF4964" evidence="2">
    <location>
        <begin position="30"/>
        <end position="85"/>
    </location>
</feature>
<evidence type="ECO:0000259" key="4">
    <source>
        <dbReference type="Pfam" id="PF17168"/>
    </source>
</evidence>
<evidence type="ECO:0000256" key="1">
    <source>
        <dbReference type="SAM" id="SignalP"/>
    </source>
</evidence>
<gene>
    <name evidence="5" type="ORF">NEOLEDRAFT_160968</name>
</gene>
<feature type="domain" description="Glutaminase A N-terminal" evidence="4">
    <location>
        <begin position="104"/>
        <end position="334"/>
    </location>
</feature>
<keyword evidence="1" id="KW-0732">Signal</keyword>
<evidence type="ECO:0000259" key="2">
    <source>
        <dbReference type="Pfam" id="PF16334"/>
    </source>
</evidence>
<evidence type="ECO:0000259" key="3">
    <source>
        <dbReference type="Pfam" id="PF16335"/>
    </source>
</evidence>
<protein>
    <submittedName>
        <fullName evidence="5">DUF1793-domain-containing protein</fullName>
    </submittedName>
</protein>
<proteinExistence type="predicted"/>
<feature type="signal peptide" evidence="1">
    <location>
        <begin position="1"/>
        <end position="19"/>
    </location>
</feature>
<dbReference type="EMBL" id="KV425563">
    <property type="protein sequence ID" value="KZT27177.1"/>
    <property type="molecule type" value="Genomic_DNA"/>
</dbReference>
<feature type="chain" id="PRO_5007867284" evidence="1">
    <location>
        <begin position="20"/>
        <end position="654"/>
    </location>
</feature>
<dbReference type="AlphaFoldDB" id="A0A165TU23"/>
<dbReference type="Proteomes" id="UP000076761">
    <property type="component" value="Unassembled WGS sequence"/>
</dbReference>
<feature type="domain" description="Glutaminase A central" evidence="3">
    <location>
        <begin position="339"/>
        <end position="654"/>
    </location>
</feature>
<dbReference type="GO" id="GO:0005975">
    <property type="term" value="P:carbohydrate metabolic process"/>
    <property type="evidence" value="ECO:0007669"/>
    <property type="project" value="InterPro"/>
</dbReference>
<dbReference type="InterPro" id="IPR032514">
    <property type="entry name" value="GtaA_central"/>
</dbReference>
<evidence type="ECO:0000313" key="6">
    <source>
        <dbReference type="Proteomes" id="UP000076761"/>
    </source>
</evidence>
<dbReference type="InterPro" id="IPR033433">
    <property type="entry name" value="GtaA_N"/>
</dbReference>
<dbReference type="InterPro" id="IPR008928">
    <property type="entry name" value="6-hairpin_glycosidase_sf"/>
</dbReference>
<dbReference type="InParanoid" id="A0A165TU23"/>
<dbReference type="InterPro" id="IPR032515">
    <property type="entry name" value="DUF4964"/>
</dbReference>
<dbReference type="OrthoDB" id="3918848at2759"/>
<keyword evidence="6" id="KW-1185">Reference proteome</keyword>
<evidence type="ECO:0000313" key="5">
    <source>
        <dbReference type="EMBL" id="KZT27177.1"/>
    </source>
</evidence>
<dbReference type="PANTHER" id="PTHR31987">
    <property type="entry name" value="GLUTAMINASE A-RELATED"/>
    <property type="match status" value="1"/>
</dbReference>
<accession>A0A165TU23</accession>
<dbReference type="PANTHER" id="PTHR31987:SF1">
    <property type="entry name" value="GLUTAMINASE A"/>
    <property type="match status" value="1"/>
</dbReference>